<keyword evidence="1" id="KW-0472">Membrane</keyword>
<proteinExistence type="predicted"/>
<name>A0A9X9MMB3_BLUGR</name>
<protein>
    <submittedName>
        <fullName evidence="2">BgtTE-56102</fullName>
    </submittedName>
</protein>
<evidence type="ECO:0000256" key="1">
    <source>
        <dbReference type="SAM" id="Phobius"/>
    </source>
</evidence>
<feature type="transmembrane region" description="Helical" evidence="1">
    <location>
        <begin position="6"/>
        <end position="27"/>
    </location>
</feature>
<dbReference type="Proteomes" id="UP000324639">
    <property type="component" value="Chromosome Bgt_-09"/>
</dbReference>
<reference evidence="2 3" key="1">
    <citation type="submission" date="2018-08" db="EMBL/GenBank/DDBJ databases">
        <authorList>
            <person name="Muller C M."/>
        </authorList>
    </citation>
    <scope>NUCLEOTIDE SEQUENCE [LARGE SCALE GENOMIC DNA]</scope>
</reference>
<keyword evidence="1" id="KW-0812">Transmembrane</keyword>
<dbReference type="AlphaFoldDB" id="A0A9X9MMB3"/>
<organism evidence="2 3">
    <name type="scientific">Blumeria graminis f. sp. tritici</name>
    <dbReference type="NCBI Taxonomy" id="62690"/>
    <lineage>
        <taxon>Eukaryota</taxon>
        <taxon>Fungi</taxon>
        <taxon>Dikarya</taxon>
        <taxon>Ascomycota</taxon>
        <taxon>Pezizomycotina</taxon>
        <taxon>Leotiomycetes</taxon>
        <taxon>Erysiphales</taxon>
        <taxon>Erysiphaceae</taxon>
        <taxon>Blumeria</taxon>
    </lineage>
</organism>
<dbReference type="EMBL" id="LR026992">
    <property type="protein sequence ID" value="VDB93090.1"/>
    <property type="molecule type" value="Genomic_DNA"/>
</dbReference>
<accession>A0A9X9MMB3</accession>
<gene>
    <name evidence="2" type="ORF">BGT96224V316_LOCUS7644</name>
</gene>
<sequence>MGPHFIQFVAFYTFLASDFSCVCSYLARAQYRTKSAGKMTQYKRRVLMPQILFANTTAKLW</sequence>
<evidence type="ECO:0000313" key="3">
    <source>
        <dbReference type="Proteomes" id="UP000324639"/>
    </source>
</evidence>
<keyword evidence="1" id="KW-1133">Transmembrane helix</keyword>
<keyword evidence="3" id="KW-1185">Reference proteome</keyword>
<evidence type="ECO:0000313" key="2">
    <source>
        <dbReference type="EMBL" id="VDB93090.1"/>
    </source>
</evidence>